<dbReference type="SMART" id="SM00702">
    <property type="entry name" value="P4Hc"/>
    <property type="match status" value="1"/>
</dbReference>
<reference evidence="7" key="1">
    <citation type="submission" date="2014-11" db="EMBL/GenBank/DDBJ databases">
        <authorList>
            <person name="Otto D Thomas"/>
            <person name="Naeem Raeece"/>
        </authorList>
    </citation>
    <scope>NUCLEOTIDE SEQUENCE</scope>
</reference>
<dbReference type="GO" id="GO:0005506">
    <property type="term" value="F:iron ion binding"/>
    <property type="evidence" value="ECO:0007669"/>
    <property type="project" value="InterPro"/>
</dbReference>
<dbReference type="InterPro" id="IPR005123">
    <property type="entry name" value="Oxoglu/Fe-dep_dioxygenase_dom"/>
</dbReference>
<evidence type="ECO:0000256" key="4">
    <source>
        <dbReference type="ARBA" id="ARBA00023002"/>
    </source>
</evidence>
<gene>
    <name evidence="7" type="ORF">Cvel_16179</name>
</gene>
<evidence type="ECO:0000256" key="2">
    <source>
        <dbReference type="ARBA" id="ARBA00022723"/>
    </source>
</evidence>
<dbReference type="PANTHER" id="PTHR10869">
    <property type="entry name" value="PROLYL 4-HYDROXYLASE ALPHA SUBUNIT"/>
    <property type="match status" value="1"/>
</dbReference>
<dbReference type="EMBL" id="CDMZ01000259">
    <property type="protein sequence ID" value="CEM10373.1"/>
    <property type="molecule type" value="Genomic_DNA"/>
</dbReference>
<keyword evidence="4" id="KW-0560">Oxidoreductase</keyword>
<dbReference type="InterPro" id="IPR006620">
    <property type="entry name" value="Pro_4_hyd_alph"/>
</dbReference>
<evidence type="ECO:0000313" key="7">
    <source>
        <dbReference type="EMBL" id="CEM10373.1"/>
    </source>
</evidence>
<dbReference type="GO" id="GO:0031418">
    <property type="term" value="F:L-ascorbic acid binding"/>
    <property type="evidence" value="ECO:0007669"/>
    <property type="project" value="InterPro"/>
</dbReference>
<dbReference type="PROSITE" id="PS51471">
    <property type="entry name" value="FE2OG_OXY"/>
    <property type="match status" value="1"/>
</dbReference>
<dbReference type="GO" id="GO:0005783">
    <property type="term" value="C:endoplasmic reticulum"/>
    <property type="evidence" value="ECO:0007669"/>
    <property type="project" value="TreeGrafter"/>
</dbReference>
<dbReference type="VEuPathDB" id="CryptoDB:Cvel_16179"/>
<sequence>MTTTPAVAGHSTNLESGGKRFWEVTREPGQQKAELPIWTASADAVSVSPPKSPPWREDIRDGIFVLHGVLSKEECEGIIDVSSEMGYTEDAPVSLGRNVRHNDNCVWIVDPFLNDEIFKRCKDLLPGELSVGSGMRLSLFGLNRRWRLYRYSKDDIFRWHTDGGWTGSGLRGGAPVSDVFDGRCFSWLTFLIYLNDGFNGGGTRFRIANSEFSVTPRQGSVLCFFHGYHPLSPLHEGEMVEEGRKFVARTDVLYEHPPGTMIM</sequence>
<keyword evidence="2" id="KW-0479">Metal-binding</keyword>
<evidence type="ECO:0000256" key="5">
    <source>
        <dbReference type="ARBA" id="ARBA00023004"/>
    </source>
</evidence>
<keyword evidence="5" id="KW-0408">Iron</keyword>
<evidence type="ECO:0000256" key="3">
    <source>
        <dbReference type="ARBA" id="ARBA00022964"/>
    </source>
</evidence>
<evidence type="ECO:0000259" key="6">
    <source>
        <dbReference type="PROSITE" id="PS51471"/>
    </source>
</evidence>
<dbReference type="PANTHER" id="PTHR10869:SF247">
    <property type="entry name" value="FE2OG DIOXYGENASE DOMAIN-CONTAINING PROTEIN"/>
    <property type="match status" value="1"/>
</dbReference>
<dbReference type="GO" id="GO:0004656">
    <property type="term" value="F:procollagen-proline 4-dioxygenase activity"/>
    <property type="evidence" value="ECO:0007669"/>
    <property type="project" value="TreeGrafter"/>
</dbReference>
<dbReference type="SUPFAM" id="SSF51197">
    <property type="entry name" value="Clavaminate synthase-like"/>
    <property type="match status" value="1"/>
</dbReference>
<comment type="cofactor">
    <cofactor evidence="1">
        <name>L-ascorbate</name>
        <dbReference type="ChEBI" id="CHEBI:38290"/>
    </cofactor>
</comment>
<proteinExistence type="predicted"/>
<organism evidence="7">
    <name type="scientific">Chromera velia CCMP2878</name>
    <dbReference type="NCBI Taxonomy" id="1169474"/>
    <lineage>
        <taxon>Eukaryota</taxon>
        <taxon>Sar</taxon>
        <taxon>Alveolata</taxon>
        <taxon>Colpodellida</taxon>
        <taxon>Chromeraceae</taxon>
        <taxon>Chromera</taxon>
    </lineage>
</organism>
<feature type="domain" description="Fe2OG dioxygenase" evidence="6">
    <location>
        <begin position="141"/>
        <end position="257"/>
    </location>
</feature>
<keyword evidence="3" id="KW-0223">Dioxygenase</keyword>
<dbReference type="AlphaFoldDB" id="A0A0G4FCN6"/>
<evidence type="ECO:0000256" key="1">
    <source>
        <dbReference type="ARBA" id="ARBA00001961"/>
    </source>
</evidence>
<accession>A0A0G4FCN6</accession>
<name>A0A0G4FCN6_9ALVE</name>
<dbReference type="InterPro" id="IPR045054">
    <property type="entry name" value="P4HA-like"/>
</dbReference>
<dbReference type="Gene3D" id="2.60.120.620">
    <property type="entry name" value="q2cbj1_9rhob like domain"/>
    <property type="match status" value="1"/>
</dbReference>
<dbReference type="PhylomeDB" id="A0A0G4FCN6"/>
<protein>
    <recommendedName>
        <fullName evidence="6">Fe2OG dioxygenase domain-containing protein</fullName>
    </recommendedName>
</protein>